<sequence length="174" mass="18833">MALAVCLLFDPRSDRLLRDLWARLERQGISTLQSHTHRRHQPHLSYAVMLEWDLASVRAAVEALPGGDPLQLSVQGTVCFPRGRAALAVAGSAQLMERQERVAAAVAASGAMLHRHYQPGRWIPHISVATGSNATTLPYVIKSVTDILPFTVCAGRAALVDSSTGEVTPLPRLP</sequence>
<dbReference type="AlphaFoldDB" id="A0A516Q514"/>
<proteinExistence type="predicted"/>
<dbReference type="SUPFAM" id="SSF55144">
    <property type="entry name" value="LigT-like"/>
    <property type="match status" value="1"/>
</dbReference>
<dbReference type="Pfam" id="PF13563">
    <property type="entry name" value="2_5_RNA_ligase2"/>
    <property type="match status" value="1"/>
</dbReference>
<keyword evidence="1" id="KW-0436">Ligase</keyword>
<keyword evidence="2" id="KW-1185">Reference proteome</keyword>
<gene>
    <name evidence="1" type="ORF">FOE78_22515</name>
</gene>
<protein>
    <submittedName>
        <fullName evidence="1">2'-5' RNA ligase family protein</fullName>
    </submittedName>
</protein>
<dbReference type="InterPro" id="IPR009097">
    <property type="entry name" value="Cyclic_Pdiesterase"/>
</dbReference>
<dbReference type="KEGG" id="mik:FOE78_22515"/>
<dbReference type="GO" id="GO:0016874">
    <property type="term" value="F:ligase activity"/>
    <property type="evidence" value="ECO:0007669"/>
    <property type="project" value="UniProtKB-KW"/>
</dbReference>
<dbReference type="RefSeq" id="WP_143988250.1">
    <property type="nucleotide sequence ID" value="NZ_CP041692.1"/>
</dbReference>
<dbReference type="OrthoDB" id="3397424at2"/>
<dbReference type="EMBL" id="CP041692">
    <property type="protein sequence ID" value="QDP98311.1"/>
    <property type="molecule type" value="Genomic_DNA"/>
</dbReference>
<accession>A0A516Q514</accession>
<evidence type="ECO:0000313" key="1">
    <source>
        <dbReference type="EMBL" id="QDP98311.1"/>
    </source>
</evidence>
<evidence type="ECO:0000313" key="2">
    <source>
        <dbReference type="Proteomes" id="UP000319263"/>
    </source>
</evidence>
<name>A0A516Q514_9ACTN</name>
<reference evidence="1 2" key="1">
    <citation type="submission" date="2019-07" db="EMBL/GenBank/DDBJ databases">
        <title>Microlunatus dokdonensis sp. nov. isolated from the rhizospheric soil of the wild plant Elymus tsukushiensis.</title>
        <authorList>
            <person name="Ghim S.-Y."/>
            <person name="Hwang Y.-J."/>
            <person name="Son J.-S."/>
            <person name="Shin J.-H."/>
        </authorList>
    </citation>
    <scope>NUCLEOTIDE SEQUENCE [LARGE SCALE GENOMIC DNA]</scope>
    <source>
        <strain evidence="1 2">KUDC0627</strain>
    </source>
</reference>
<dbReference type="Proteomes" id="UP000319263">
    <property type="component" value="Chromosome"/>
</dbReference>
<dbReference type="Gene3D" id="3.90.1140.10">
    <property type="entry name" value="Cyclic phosphodiesterase"/>
    <property type="match status" value="1"/>
</dbReference>
<organism evidence="1 2">
    <name type="scientific">Microlunatus elymi</name>
    <dbReference type="NCBI Taxonomy" id="2596828"/>
    <lineage>
        <taxon>Bacteria</taxon>
        <taxon>Bacillati</taxon>
        <taxon>Actinomycetota</taxon>
        <taxon>Actinomycetes</taxon>
        <taxon>Propionibacteriales</taxon>
        <taxon>Propionibacteriaceae</taxon>
        <taxon>Microlunatus</taxon>
    </lineage>
</organism>